<reference evidence="1" key="1">
    <citation type="submission" date="2015-03" db="EMBL/GenBank/DDBJ databases">
        <title>Wuchereria bancrofti Genome Sequencing Papua New Guinea Strain.</title>
        <authorList>
            <person name="Small S.T."/>
            <person name="Serre D."/>
            <person name="Zimmerman P.A."/>
        </authorList>
    </citation>
    <scope>NUCLEOTIDE SEQUENCE [LARGE SCALE GENOMIC DNA]</scope>
    <source>
        <strain evidence="1">pt0022</strain>
    </source>
</reference>
<accession>A0AAF5PLQ0</accession>
<proteinExistence type="predicted"/>
<evidence type="ECO:0000313" key="1">
    <source>
        <dbReference type="Proteomes" id="UP000093561"/>
    </source>
</evidence>
<dbReference type="AlphaFoldDB" id="A0AAF5PLQ0"/>
<dbReference type="Proteomes" id="UP000093561">
    <property type="component" value="Unassembled WGS sequence"/>
</dbReference>
<dbReference type="WBParaSite" id="mrna-Wban_02457">
    <property type="protein sequence ID" value="mrna-Wban_02457"/>
    <property type="gene ID" value="Wban_02457"/>
</dbReference>
<name>A0AAF5PLQ0_WUCBA</name>
<reference evidence="2" key="3">
    <citation type="submission" date="2024-02" db="UniProtKB">
        <authorList>
            <consortium name="WormBaseParasite"/>
        </authorList>
    </citation>
    <scope>IDENTIFICATION</scope>
    <source>
        <strain evidence="2">pt0022</strain>
    </source>
</reference>
<organism evidence="1 2">
    <name type="scientific">Wuchereria bancrofti</name>
    <dbReference type="NCBI Taxonomy" id="6293"/>
    <lineage>
        <taxon>Eukaryota</taxon>
        <taxon>Metazoa</taxon>
        <taxon>Ecdysozoa</taxon>
        <taxon>Nematoda</taxon>
        <taxon>Chromadorea</taxon>
        <taxon>Rhabditida</taxon>
        <taxon>Spirurina</taxon>
        <taxon>Spiruromorpha</taxon>
        <taxon>Filarioidea</taxon>
        <taxon>Onchocercidae</taxon>
        <taxon>Wuchereria</taxon>
    </lineage>
</organism>
<evidence type="ECO:0000313" key="2">
    <source>
        <dbReference type="WBParaSite" id="mrna-Wban_02457"/>
    </source>
</evidence>
<protein>
    <submittedName>
        <fullName evidence="2">Uncharacterized protein</fullName>
    </submittedName>
</protein>
<sequence length="51" mass="5750">MHGVKFPSLYSPNAPPHSFLHTVIQLIHQTVSDHLRGLDNPIVVTSENWAF</sequence>
<reference evidence="1" key="2">
    <citation type="journal article" date="2016" name="Mol. Ecol.">
        <title>Population genomics of the filarial nematode parasite Wuchereria bancrofti from mosquitoes.</title>
        <authorList>
            <person name="Small S.T."/>
            <person name="Reimer L.J."/>
            <person name="Tisch D.J."/>
            <person name="King C.L."/>
            <person name="Christensen B.M."/>
            <person name="Siba P.M."/>
            <person name="Kazura J.W."/>
            <person name="Serre D."/>
            <person name="Zimmerman P.A."/>
        </authorList>
    </citation>
    <scope>NUCLEOTIDE SEQUENCE</scope>
    <source>
        <strain evidence="1">pt0022</strain>
    </source>
</reference>